<accession>A0A1C7ELE9</accession>
<dbReference type="Proteomes" id="UP000092495">
    <property type="component" value="Chromosome"/>
</dbReference>
<evidence type="ECO:0000256" key="1">
    <source>
        <dbReference type="ARBA" id="ARBA00023015"/>
    </source>
</evidence>
<evidence type="ECO:0000259" key="5">
    <source>
        <dbReference type="PROSITE" id="PS50937"/>
    </source>
</evidence>
<keyword evidence="7" id="KW-1185">Reference proteome</keyword>
<dbReference type="PROSITE" id="PS50937">
    <property type="entry name" value="HTH_MERR_2"/>
    <property type="match status" value="1"/>
</dbReference>
<dbReference type="PANTHER" id="PTHR30204:SF90">
    <property type="entry name" value="HTH-TYPE TRANSCRIPTIONAL ACTIVATOR MTA"/>
    <property type="match status" value="1"/>
</dbReference>
<dbReference type="SUPFAM" id="SSF89082">
    <property type="entry name" value="Antibiotic binding domain of TipA-like multidrug resistance regulators"/>
    <property type="match status" value="1"/>
</dbReference>
<feature type="domain" description="HTH merR-type" evidence="5">
    <location>
        <begin position="1"/>
        <end position="71"/>
    </location>
</feature>
<dbReference type="Pfam" id="PF07739">
    <property type="entry name" value="TipAS"/>
    <property type="match status" value="1"/>
</dbReference>
<dbReference type="SUPFAM" id="SSF46955">
    <property type="entry name" value="Putative DNA-binding domain"/>
    <property type="match status" value="1"/>
</dbReference>
<dbReference type="InterPro" id="IPR009061">
    <property type="entry name" value="DNA-bd_dom_put_sf"/>
</dbReference>
<dbReference type="PANTHER" id="PTHR30204">
    <property type="entry name" value="REDOX-CYCLING DRUG-SENSING TRANSCRIPTIONAL ACTIVATOR SOXR"/>
    <property type="match status" value="1"/>
</dbReference>
<dbReference type="GO" id="GO:0003677">
    <property type="term" value="F:DNA binding"/>
    <property type="evidence" value="ECO:0007669"/>
    <property type="project" value="UniProtKB-KW"/>
</dbReference>
<keyword evidence="4" id="KW-0804">Transcription</keyword>
<protein>
    <submittedName>
        <fullName evidence="6">MerR family transcriptional regulator</fullName>
    </submittedName>
</protein>
<dbReference type="Pfam" id="PF13411">
    <property type="entry name" value="MerR_1"/>
    <property type="match status" value="1"/>
</dbReference>
<dbReference type="SMART" id="SM00422">
    <property type="entry name" value="HTH_MERR"/>
    <property type="match status" value="1"/>
</dbReference>
<proteinExistence type="predicted"/>
<dbReference type="CDD" id="cd01106">
    <property type="entry name" value="HTH_TipAL-Mta"/>
    <property type="match status" value="1"/>
</dbReference>
<dbReference type="OrthoDB" id="9814833at2"/>
<evidence type="ECO:0000256" key="3">
    <source>
        <dbReference type="ARBA" id="ARBA00023159"/>
    </source>
</evidence>
<dbReference type="InterPro" id="IPR000551">
    <property type="entry name" value="MerR-type_HTH_dom"/>
</dbReference>
<keyword evidence="1" id="KW-0805">Transcription regulation</keyword>
<dbReference type="KEGG" id="pdg:BCM40_14810"/>
<evidence type="ECO:0000256" key="4">
    <source>
        <dbReference type="ARBA" id="ARBA00023163"/>
    </source>
</evidence>
<dbReference type="GO" id="GO:0003700">
    <property type="term" value="F:DNA-binding transcription factor activity"/>
    <property type="evidence" value="ECO:0007669"/>
    <property type="project" value="InterPro"/>
</dbReference>
<dbReference type="Gene3D" id="1.10.1660.10">
    <property type="match status" value="1"/>
</dbReference>
<reference evidence="6" key="1">
    <citation type="submission" date="2016-10" db="EMBL/GenBank/DDBJ databases">
        <authorList>
            <person name="See-Too W.S."/>
        </authorList>
    </citation>
    <scope>NUCLEOTIDE SEQUENCE</scope>
    <source>
        <strain evidence="6">DSM 22276</strain>
    </source>
</reference>
<dbReference type="InterPro" id="IPR012925">
    <property type="entry name" value="TipAS_dom"/>
</dbReference>
<keyword evidence="2" id="KW-0238">DNA-binding</keyword>
<gene>
    <name evidence="6" type="ORF">BCM40_14810</name>
</gene>
<dbReference type="InterPro" id="IPR036244">
    <property type="entry name" value="TipA-like_antibiotic-bd"/>
</dbReference>
<sequence length="251" mass="28954">MEYTVNKLARLSGISTRTLRYYDEIDLLKPARKNSSGYRIYGQSEVDKLQQILFYRELGLELEQIKSIVNNPEFDGSQALVEHREKLLAKRVQLDLLISNVEKTISAKKGASTMTDNEKFQGFKQKLVDDNEQQYGNEIRDNYGDELVDRSNAKMLKLSEEDYQEFMKLEQQILSALVEAMETGDPTSEAARQTVDLHRQWLSFTWSTYSKEAHRGLAEMYIADERFAAYYDKVQPGAAQFLRDAIVAYTS</sequence>
<keyword evidence="3" id="KW-0010">Activator</keyword>
<dbReference type="PRINTS" id="PR00040">
    <property type="entry name" value="HTHMERR"/>
</dbReference>
<evidence type="ECO:0000313" key="7">
    <source>
        <dbReference type="Proteomes" id="UP000092495"/>
    </source>
</evidence>
<dbReference type="RefSeq" id="WP_065527485.1">
    <property type="nucleotide sequence ID" value="NZ_CP016543.2"/>
</dbReference>
<dbReference type="Gene3D" id="1.10.490.50">
    <property type="entry name" value="Antibiotic binding domain of TipA-like multidrug resistance regulators"/>
    <property type="match status" value="1"/>
</dbReference>
<dbReference type="InterPro" id="IPR047057">
    <property type="entry name" value="MerR_fam"/>
</dbReference>
<dbReference type="EMBL" id="CP016543">
    <property type="protein sequence ID" value="ANU24545.1"/>
    <property type="molecule type" value="Genomic_DNA"/>
</dbReference>
<name>A0A1C7ELE9_9BACL</name>
<dbReference type="AlphaFoldDB" id="A0A1C7ELE9"/>
<evidence type="ECO:0000313" key="6">
    <source>
        <dbReference type="EMBL" id="ANU24545.1"/>
    </source>
</evidence>
<organism evidence="6 7">
    <name type="scientific">Planococcus donghaensis</name>
    <dbReference type="NCBI Taxonomy" id="414778"/>
    <lineage>
        <taxon>Bacteria</taxon>
        <taxon>Bacillati</taxon>
        <taxon>Bacillota</taxon>
        <taxon>Bacilli</taxon>
        <taxon>Bacillales</taxon>
        <taxon>Caryophanaceae</taxon>
        <taxon>Planococcus</taxon>
    </lineage>
</organism>
<evidence type="ECO:0000256" key="2">
    <source>
        <dbReference type="ARBA" id="ARBA00023125"/>
    </source>
</evidence>
<dbReference type="STRING" id="414778.BCM40_14810"/>